<evidence type="ECO:0000256" key="1">
    <source>
        <dbReference type="ARBA" id="ARBA00023002"/>
    </source>
</evidence>
<dbReference type="EMBL" id="OMOR01000001">
    <property type="protein sequence ID" value="SPH21599.1"/>
    <property type="molecule type" value="Genomic_DNA"/>
</dbReference>
<dbReference type="Gene3D" id="3.30.9.10">
    <property type="entry name" value="D-Amino Acid Oxidase, subunit A, domain 2"/>
    <property type="match status" value="1"/>
</dbReference>
<dbReference type="InterPro" id="IPR036188">
    <property type="entry name" value="FAD/NAD-bd_sf"/>
</dbReference>
<accession>A0A2R8BET2</accession>
<dbReference type="Proteomes" id="UP000244880">
    <property type="component" value="Unassembled WGS sequence"/>
</dbReference>
<name>A0A2R8BET2_9RHOB</name>
<dbReference type="GO" id="GO:0016491">
    <property type="term" value="F:oxidoreductase activity"/>
    <property type="evidence" value="ECO:0007669"/>
    <property type="project" value="UniProtKB-KW"/>
</dbReference>
<organism evidence="3 4">
    <name type="scientific">Ascidiaceihabitans donghaensis</name>
    <dbReference type="NCBI Taxonomy" id="1510460"/>
    <lineage>
        <taxon>Bacteria</taxon>
        <taxon>Pseudomonadati</taxon>
        <taxon>Pseudomonadota</taxon>
        <taxon>Alphaproteobacteria</taxon>
        <taxon>Rhodobacterales</taxon>
        <taxon>Paracoccaceae</taxon>
        <taxon>Ascidiaceihabitans</taxon>
    </lineage>
</organism>
<proteinExistence type="predicted"/>
<dbReference type="PANTHER" id="PTHR13847">
    <property type="entry name" value="SARCOSINE DEHYDROGENASE-RELATED"/>
    <property type="match status" value="1"/>
</dbReference>
<sequence length="357" mass="37151">MHVVIIGAGIIGASLAYSVAQAGARVTVVDASGPAAAASGRSFGWINANFFHDTDHFRLRAAGIDAYRKLCSDLALPVTFSGCLCWEDQGAALDAQAQALVDLGYAADILSSKQIAAMEPHIKAPDRALFFQAEAAADATAMTHALLQASGARRVMGCAVEAIETSQGRATGVRIAGGVLKADKVVVAAGTASPDLLSPMGVNLPMLRRPGVIFHTRPLPRVVSHVCVAPIGEFRQCPDGRIVMPAAVAHQADQSSAIDATPADLATQACARLQKILPDVALDWEEANLAMRPVPQDGLPVVGACGADGVFTSVMHSGVTLAPIVAQILAQEVLEQPLTNAQADLIAPYRPDRFQSA</sequence>
<evidence type="ECO:0000313" key="4">
    <source>
        <dbReference type="Proteomes" id="UP000244880"/>
    </source>
</evidence>
<keyword evidence="1 3" id="KW-0560">Oxidoreductase</keyword>
<dbReference type="Pfam" id="PF01266">
    <property type="entry name" value="DAO"/>
    <property type="match status" value="1"/>
</dbReference>
<dbReference type="PANTHER" id="PTHR13847:SF289">
    <property type="entry name" value="GLYCINE OXIDASE"/>
    <property type="match status" value="1"/>
</dbReference>
<dbReference type="InterPro" id="IPR006076">
    <property type="entry name" value="FAD-dep_OxRdtase"/>
</dbReference>
<dbReference type="SUPFAM" id="SSF51905">
    <property type="entry name" value="FAD/NAD(P)-binding domain"/>
    <property type="match status" value="1"/>
</dbReference>
<evidence type="ECO:0000259" key="2">
    <source>
        <dbReference type="Pfam" id="PF01266"/>
    </source>
</evidence>
<reference evidence="3 4" key="1">
    <citation type="submission" date="2018-03" db="EMBL/GenBank/DDBJ databases">
        <authorList>
            <person name="Keele B.F."/>
        </authorList>
    </citation>
    <scope>NUCLEOTIDE SEQUENCE [LARGE SCALE GENOMIC DNA]</scope>
    <source>
        <strain evidence="3 4">CECT 8599</strain>
    </source>
</reference>
<dbReference type="GO" id="GO:0005737">
    <property type="term" value="C:cytoplasm"/>
    <property type="evidence" value="ECO:0007669"/>
    <property type="project" value="TreeGrafter"/>
</dbReference>
<dbReference type="AlphaFoldDB" id="A0A2R8BET2"/>
<dbReference type="EC" id="1.4.99.-" evidence="3"/>
<feature type="domain" description="FAD dependent oxidoreductase" evidence="2">
    <location>
        <begin position="2"/>
        <end position="331"/>
    </location>
</feature>
<keyword evidence="4" id="KW-1185">Reference proteome</keyword>
<gene>
    <name evidence="3" type="primary">dadA_1</name>
    <name evidence="3" type="ORF">ASD8599_02351</name>
</gene>
<protein>
    <submittedName>
        <fullName evidence="3">D-amino acid dehydrogenase</fullName>
        <ecNumber evidence="3">1.4.99.-</ecNumber>
    </submittedName>
</protein>
<dbReference type="OrthoDB" id="8993739at2"/>
<dbReference type="RefSeq" id="WP_108828664.1">
    <property type="nucleotide sequence ID" value="NZ_OMOR01000001.1"/>
</dbReference>
<dbReference type="Gene3D" id="3.50.50.60">
    <property type="entry name" value="FAD/NAD(P)-binding domain"/>
    <property type="match status" value="1"/>
</dbReference>
<evidence type="ECO:0000313" key="3">
    <source>
        <dbReference type="EMBL" id="SPH21599.1"/>
    </source>
</evidence>